<dbReference type="SUPFAM" id="SSF51316">
    <property type="entry name" value="Mss4-like"/>
    <property type="match status" value="1"/>
</dbReference>
<dbReference type="InterPro" id="IPR011057">
    <property type="entry name" value="Mss4-like_sf"/>
</dbReference>
<keyword evidence="6" id="KW-1185">Reference proteome</keyword>
<feature type="domain" description="CENP-V/GFA" evidence="4">
    <location>
        <begin position="10"/>
        <end position="127"/>
    </location>
</feature>
<dbReference type="GeneID" id="27314693"/>
<accession>A0A0D1XHY6</accession>
<protein>
    <recommendedName>
        <fullName evidence="4">CENP-V/GFA domain-containing protein</fullName>
    </recommendedName>
</protein>
<comment type="similarity">
    <text evidence="1">Belongs to the Gfa family.</text>
</comment>
<evidence type="ECO:0000313" key="6">
    <source>
        <dbReference type="Proteomes" id="UP000053259"/>
    </source>
</evidence>
<dbReference type="PANTHER" id="PTHR28620">
    <property type="entry name" value="CENTROMERE PROTEIN V"/>
    <property type="match status" value="1"/>
</dbReference>
<dbReference type="RefSeq" id="XP_016211740.1">
    <property type="nucleotide sequence ID" value="XM_016360401.1"/>
</dbReference>
<dbReference type="PANTHER" id="PTHR28620:SF1">
    <property type="entry name" value="CENP-V_GFA DOMAIN-CONTAINING PROTEIN"/>
    <property type="match status" value="1"/>
</dbReference>
<dbReference type="InterPro" id="IPR006913">
    <property type="entry name" value="CENP-V/GFA"/>
</dbReference>
<keyword evidence="2" id="KW-0479">Metal-binding</keyword>
<evidence type="ECO:0000256" key="3">
    <source>
        <dbReference type="ARBA" id="ARBA00022833"/>
    </source>
</evidence>
<evidence type="ECO:0000256" key="2">
    <source>
        <dbReference type="ARBA" id="ARBA00022723"/>
    </source>
</evidence>
<dbReference type="AlphaFoldDB" id="A0A0D1XHY6"/>
<proteinExistence type="inferred from homology"/>
<gene>
    <name evidence="5" type="ORF">PV09_06720</name>
</gene>
<dbReference type="STRING" id="253628.A0A0D1XHY6"/>
<keyword evidence="3" id="KW-0862">Zinc</keyword>
<organism evidence="5 6">
    <name type="scientific">Verruconis gallopava</name>
    <dbReference type="NCBI Taxonomy" id="253628"/>
    <lineage>
        <taxon>Eukaryota</taxon>
        <taxon>Fungi</taxon>
        <taxon>Dikarya</taxon>
        <taxon>Ascomycota</taxon>
        <taxon>Pezizomycotina</taxon>
        <taxon>Dothideomycetes</taxon>
        <taxon>Pleosporomycetidae</taxon>
        <taxon>Venturiales</taxon>
        <taxon>Sympoventuriaceae</taxon>
        <taxon>Verruconis</taxon>
    </lineage>
</organism>
<dbReference type="InterPro" id="IPR052355">
    <property type="entry name" value="CENP-V-like"/>
</dbReference>
<dbReference type="GO" id="GO:0016846">
    <property type="term" value="F:carbon-sulfur lyase activity"/>
    <property type="evidence" value="ECO:0007669"/>
    <property type="project" value="InterPro"/>
</dbReference>
<dbReference type="Proteomes" id="UP000053259">
    <property type="component" value="Unassembled WGS sequence"/>
</dbReference>
<dbReference type="HOGENOM" id="CLU_055491_7_0_1"/>
<reference evidence="5 6" key="1">
    <citation type="submission" date="2015-01" db="EMBL/GenBank/DDBJ databases">
        <title>The Genome Sequence of Ochroconis gallopava CBS43764.</title>
        <authorList>
            <consortium name="The Broad Institute Genomics Platform"/>
            <person name="Cuomo C."/>
            <person name="de Hoog S."/>
            <person name="Gorbushina A."/>
            <person name="Stielow B."/>
            <person name="Teixiera M."/>
            <person name="Abouelleil A."/>
            <person name="Chapman S.B."/>
            <person name="Priest M."/>
            <person name="Young S.K."/>
            <person name="Wortman J."/>
            <person name="Nusbaum C."/>
            <person name="Birren B."/>
        </authorList>
    </citation>
    <scope>NUCLEOTIDE SEQUENCE [LARGE SCALE GENOMIC DNA]</scope>
    <source>
        <strain evidence="5 6">CBS 43764</strain>
    </source>
</reference>
<dbReference type="VEuPathDB" id="FungiDB:PV09_06720"/>
<dbReference type="InParanoid" id="A0A0D1XHY6"/>
<sequence>MAAPADMKTYTGRCHCNATLFTVTIPPLETGASTVTRCNCSICTKSGYSLVYPLREHVTFLRGEGELRAYVFGKKVRTHRFCGVCGTSVLIDFKDVPNPDISKRMAVSINTFDNIEDLIADGKITWKTGDGKHLMDPPYAPLHPSASA</sequence>
<evidence type="ECO:0000259" key="4">
    <source>
        <dbReference type="PROSITE" id="PS51891"/>
    </source>
</evidence>
<dbReference type="GO" id="GO:0046872">
    <property type="term" value="F:metal ion binding"/>
    <property type="evidence" value="ECO:0007669"/>
    <property type="project" value="UniProtKB-KW"/>
</dbReference>
<evidence type="ECO:0000313" key="5">
    <source>
        <dbReference type="EMBL" id="KIW01871.1"/>
    </source>
</evidence>
<dbReference type="EMBL" id="KN847552">
    <property type="protein sequence ID" value="KIW01871.1"/>
    <property type="molecule type" value="Genomic_DNA"/>
</dbReference>
<dbReference type="OrthoDB" id="2993351at2759"/>
<name>A0A0D1XHY6_9PEZI</name>
<dbReference type="PROSITE" id="PS51891">
    <property type="entry name" value="CENP_V_GFA"/>
    <property type="match status" value="1"/>
</dbReference>
<evidence type="ECO:0000256" key="1">
    <source>
        <dbReference type="ARBA" id="ARBA00005495"/>
    </source>
</evidence>
<dbReference type="Pfam" id="PF04828">
    <property type="entry name" value="GFA"/>
    <property type="match status" value="1"/>
</dbReference>
<dbReference type="Gene3D" id="2.170.150.70">
    <property type="match status" value="1"/>
</dbReference>